<dbReference type="InterPro" id="IPR050490">
    <property type="entry name" value="Bact_solute-bd_prot1"/>
</dbReference>
<dbReference type="PANTHER" id="PTHR43649:SF12">
    <property type="entry name" value="DIACETYLCHITOBIOSE BINDING PROTEIN DASA"/>
    <property type="match status" value="1"/>
</dbReference>
<feature type="chain" id="PRO_5045195064" description="Extracellular solute-binding protein" evidence="2">
    <location>
        <begin position="23"/>
        <end position="540"/>
    </location>
</feature>
<evidence type="ECO:0008006" key="5">
    <source>
        <dbReference type="Google" id="ProtNLM"/>
    </source>
</evidence>
<evidence type="ECO:0000313" key="3">
    <source>
        <dbReference type="EMBL" id="CAH1194951.1"/>
    </source>
</evidence>
<sequence length="540" mass="60258">MKLRKQVAFGVIASLVVLSACSKDDATSTPSASTTTSSAPDTAAATKAPPMTLNWLTFVPTNDVSLPAPDKDYIRQAIEQKFNVKLNMEYGVPGEDHKTKINLKISSGATPDMFQADGAQTNQFIIDKAVADLTPYVNPQTMPNYYKWVTPEIIQRYQVQEVFMRAPVPYEKQLYQSYYVRKDWLDKLGLKVPTNYDEMINVMKAFTFGDPDGNGKNDTYGFTTFGNGIGVSKQFPEWYKNGLGIDLWYDQAHGEYVDPQSDIRAGKVLDDIRAVLAQKIVDPDWFLAKPGQELEKVEAGKAGIFQSLLRTAAFDNVATSVKKKTIDISGIKTADFVPFHIMPDAVNYAALPGVPFLFGAKTPPEKIKKSIEIMDWLAGPEGYLLSHFGKEGTNYTKSGNTITLIPDAITKDNQANGNFFDVYSSIFAYGVQDPSPIGLTIIDPRETDHDRAIVEKLKSYKYPVLGTNVAPPPGFDIGAFRTQMRAYMVKILFEEKDASNWPKYRKELMTTYHGKEIFDNYAKTISQVFKTPVVFKSENP</sequence>
<feature type="region of interest" description="Disordered" evidence="1">
    <location>
        <begin position="24"/>
        <end position="45"/>
    </location>
</feature>
<accession>A0ABN8G3P8</accession>
<reference evidence="3" key="1">
    <citation type="submission" date="2022-01" db="EMBL/GenBank/DDBJ databases">
        <authorList>
            <person name="Criscuolo A."/>
        </authorList>
    </citation>
    <scope>NUCLEOTIDE SEQUENCE</scope>
    <source>
        <strain evidence="3">CIP111891</strain>
    </source>
</reference>
<dbReference type="PANTHER" id="PTHR43649">
    <property type="entry name" value="ARABINOSE-BINDING PROTEIN-RELATED"/>
    <property type="match status" value="1"/>
</dbReference>
<organism evidence="3 4">
    <name type="scientific">Paenibacillus allorhizoplanae</name>
    <dbReference type="NCBI Taxonomy" id="2905648"/>
    <lineage>
        <taxon>Bacteria</taxon>
        <taxon>Bacillati</taxon>
        <taxon>Bacillota</taxon>
        <taxon>Bacilli</taxon>
        <taxon>Bacillales</taxon>
        <taxon>Paenibacillaceae</taxon>
        <taxon>Paenibacillus</taxon>
    </lineage>
</organism>
<name>A0ABN8G3P8_9BACL</name>
<dbReference type="EMBL" id="CAKMMW010000002">
    <property type="protein sequence ID" value="CAH1194951.1"/>
    <property type="molecule type" value="Genomic_DNA"/>
</dbReference>
<dbReference type="SUPFAM" id="SSF53850">
    <property type="entry name" value="Periplasmic binding protein-like II"/>
    <property type="match status" value="1"/>
</dbReference>
<gene>
    <name evidence="3" type="ORF">PAECIP111891_00569</name>
</gene>
<keyword evidence="2" id="KW-0732">Signal</keyword>
<dbReference type="Proteomes" id="UP000838821">
    <property type="component" value="Unassembled WGS sequence"/>
</dbReference>
<evidence type="ECO:0000256" key="2">
    <source>
        <dbReference type="SAM" id="SignalP"/>
    </source>
</evidence>
<dbReference type="RefSeq" id="WP_236284418.1">
    <property type="nucleotide sequence ID" value="NZ_CAKMMW010000002.1"/>
</dbReference>
<evidence type="ECO:0000256" key="1">
    <source>
        <dbReference type="SAM" id="MobiDB-lite"/>
    </source>
</evidence>
<keyword evidence="4" id="KW-1185">Reference proteome</keyword>
<proteinExistence type="predicted"/>
<feature type="signal peptide" evidence="2">
    <location>
        <begin position="1"/>
        <end position="22"/>
    </location>
</feature>
<dbReference type="PROSITE" id="PS51257">
    <property type="entry name" value="PROKAR_LIPOPROTEIN"/>
    <property type="match status" value="1"/>
</dbReference>
<protein>
    <recommendedName>
        <fullName evidence="5">Extracellular solute-binding protein</fullName>
    </recommendedName>
</protein>
<feature type="compositionally biased region" description="Low complexity" evidence="1">
    <location>
        <begin position="27"/>
        <end position="45"/>
    </location>
</feature>
<comment type="caution">
    <text evidence="3">The sequence shown here is derived from an EMBL/GenBank/DDBJ whole genome shotgun (WGS) entry which is preliminary data.</text>
</comment>
<evidence type="ECO:0000313" key="4">
    <source>
        <dbReference type="Proteomes" id="UP000838821"/>
    </source>
</evidence>
<dbReference type="Gene3D" id="3.40.190.10">
    <property type="entry name" value="Periplasmic binding protein-like II"/>
    <property type="match status" value="2"/>
</dbReference>